<comment type="subcellular location">
    <subcellularLocation>
        <location evidence="1">Cytoplasm</location>
    </subcellularLocation>
</comment>
<dbReference type="Pfam" id="PF12833">
    <property type="entry name" value="HTH_18"/>
    <property type="match status" value="1"/>
</dbReference>
<evidence type="ECO:0000256" key="8">
    <source>
        <dbReference type="PROSITE-ProRule" id="PRU00169"/>
    </source>
</evidence>
<reference evidence="11 12" key="1">
    <citation type="submission" date="2018-06" db="EMBL/GenBank/DDBJ databases">
        <authorList>
            <consortium name="Pathogen Informatics"/>
            <person name="Doyle S."/>
        </authorList>
    </citation>
    <scope>NUCLEOTIDE SEQUENCE [LARGE SCALE GENOMIC DNA]</scope>
    <source>
        <strain evidence="11 12">NCTC4824</strain>
    </source>
</reference>
<keyword evidence="3 8" id="KW-0597">Phosphoprotein</keyword>
<dbReference type="Proteomes" id="UP000249134">
    <property type="component" value="Chromosome 1"/>
</dbReference>
<sequence>MFKVVIADDEYMIKKSLAVMIESSPFNFKIVGEADDGSRALDLVKEFKADLLVTDIRMPVMDGLELIEMLHKESKQTEVIVVSGFGEFEYAQKALRLGAIDYLLKPVKVELVLKALKRVNEKLQTKDDVNGKIRNAPDPLTNLSPKIIQAVKFINENFNNENVSLQLISDYVELSPAYFSRTFKEETGSSFVQYLTKMRMEKAKILLGNPYFKSYEVADAVGYIDYSHFSKAFKKYNEISPNEYRRKVIH</sequence>
<dbReference type="PROSITE" id="PS50110">
    <property type="entry name" value="RESPONSE_REGULATORY"/>
    <property type="match status" value="1"/>
</dbReference>
<dbReference type="PROSITE" id="PS01124">
    <property type="entry name" value="HTH_ARAC_FAMILY_2"/>
    <property type="match status" value="1"/>
</dbReference>
<evidence type="ECO:0000313" key="12">
    <source>
        <dbReference type="Proteomes" id="UP000249134"/>
    </source>
</evidence>
<evidence type="ECO:0000256" key="4">
    <source>
        <dbReference type="ARBA" id="ARBA00023012"/>
    </source>
</evidence>
<feature type="domain" description="Response regulatory" evidence="10">
    <location>
        <begin position="3"/>
        <end position="120"/>
    </location>
</feature>
<dbReference type="SUPFAM" id="SSF52172">
    <property type="entry name" value="CheY-like"/>
    <property type="match status" value="1"/>
</dbReference>
<dbReference type="GO" id="GO:0003700">
    <property type="term" value="F:DNA-binding transcription factor activity"/>
    <property type="evidence" value="ECO:0007669"/>
    <property type="project" value="InterPro"/>
</dbReference>
<gene>
    <name evidence="11" type="ORF">NCTC4824_03959</name>
</gene>
<dbReference type="SUPFAM" id="SSF46689">
    <property type="entry name" value="Homeodomain-like"/>
    <property type="match status" value="1"/>
</dbReference>
<dbReference type="EMBL" id="LS483476">
    <property type="protein sequence ID" value="SQI63166.1"/>
    <property type="molecule type" value="Genomic_DNA"/>
</dbReference>
<proteinExistence type="predicted"/>
<feature type="domain" description="HTH araC/xylS-type" evidence="9">
    <location>
        <begin position="148"/>
        <end position="247"/>
    </location>
</feature>
<dbReference type="InterPro" id="IPR011006">
    <property type="entry name" value="CheY-like_superfamily"/>
</dbReference>
<accession>A0A2X4WGK2</accession>
<dbReference type="SMART" id="SM00448">
    <property type="entry name" value="REC"/>
    <property type="match status" value="1"/>
</dbReference>
<dbReference type="PANTHER" id="PTHR42713:SF3">
    <property type="entry name" value="TRANSCRIPTIONAL REGULATORY PROTEIN HPTR"/>
    <property type="match status" value="1"/>
</dbReference>
<evidence type="ECO:0000256" key="5">
    <source>
        <dbReference type="ARBA" id="ARBA00023015"/>
    </source>
</evidence>
<dbReference type="InterPro" id="IPR018060">
    <property type="entry name" value="HTH_AraC"/>
</dbReference>
<dbReference type="GO" id="GO:0005737">
    <property type="term" value="C:cytoplasm"/>
    <property type="evidence" value="ECO:0007669"/>
    <property type="project" value="UniProtKB-SubCell"/>
</dbReference>
<evidence type="ECO:0000256" key="1">
    <source>
        <dbReference type="ARBA" id="ARBA00004496"/>
    </source>
</evidence>
<evidence type="ECO:0000259" key="10">
    <source>
        <dbReference type="PROSITE" id="PS50110"/>
    </source>
</evidence>
<keyword evidence="12" id="KW-1185">Reference proteome</keyword>
<dbReference type="RefSeq" id="WP_066143753.1">
    <property type="nucleotide sequence ID" value="NZ_CBCSGM010000004.1"/>
</dbReference>
<evidence type="ECO:0000313" key="11">
    <source>
        <dbReference type="EMBL" id="SQI63166.1"/>
    </source>
</evidence>
<dbReference type="InterPro" id="IPR009057">
    <property type="entry name" value="Homeodomain-like_sf"/>
</dbReference>
<dbReference type="GO" id="GO:0043565">
    <property type="term" value="F:sequence-specific DNA binding"/>
    <property type="evidence" value="ECO:0007669"/>
    <property type="project" value="InterPro"/>
</dbReference>
<dbReference type="KEGG" id="blen:NCTC4824_03959"/>
<keyword evidence="4" id="KW-0902">Two-component regulatory system</keyword>
<protein>
    <submittedName>
        <fullName evidence="11">Two-component response regulator</fullName>
    </submittedName>
</protein>
<evidence type="ECO:0000256" key="6">
    <source>
        <dbReference type="ARBA" id="ARBA00023125"/>
    </source>
</evidence>
<keyword evidence="7" id="KW-0804">Transcription</keyword>
<keyword evidence="5" id="KW-0805">Transcription regulation</keyword>
<dbReference type="PANTHER" id="PTHR42713">
    <property type="entry name" value="HISTIDINE KINASE-RELATED"/>
    <property type="match status" value="1"/>
</dbReference>
<evidence type="ECO:0000256" key="3">
    <source>
        <dbReference type="ARBA" id="ARBA00022553"/>
    </source>
</evidence>
<organism evidence="11 12">
    <name type="scientific">Lederbergia lenta</name>
    <name type="common">Bacillus lentus</name>
    <dbReference type="NCBI Taxonomy" id="1467"/>
    <lineage>
        <taxon>Bacteria</taxon>
        <taxon>Bacillati</taxon>
        <taxon>Bacillota</taxon>
        <taxon>Bacilli</taxon>
        <taxon>Bacillales</taxon>
        <taxon>Bacillaceae</taxon>
        <taxon>Lederbergia</taxon>
    </lineage>
</organism>
<dbReference type="GO" id="GO:0000160">
    <property type="term" value="P:phosphorelay signal transduction system"/>
    <property type="evidence" value="ECO:0007669"/>
    <property type="project" value="UniProtKB-KW"/>
</dbReference>
<dbReference type="Pfam" id="PF00072">
    <property type="entry name" value="Response_reg"/>
    <property type="match status" value="1"/>
</dbReference>
<dbReference type="InterPro" id="IPR051552">
    <property type="entry name" value="HptR"/>
</dbReference>
<feature type="modified residue" description="4-aspartylphosphate" evidence="8">
    <location>
        <position position="55"/>
    </location>
</feature>
<dbReference type="STRING" id="1348624.GCA_001591545_02979"/>
<keyword evidence="6" id="KW-0238">DNA-binding</keyword>
<keyword evidence="2" id="KW-0963">Cytoplasm</keyword>
<dbReference type="Gene3D" id="3.40.50.2300">
    <property type="match status" value="1"/>
</dbReference>
<evidence type="ECO:0000256" key="2">
    <source>
        <dbReference type="ARBA" id="ARBA00022490"/>
    </source>
</evidence>
<dbReference type="SMART" id="SM00342">
    <property type="entry name" value="HTH_ARAC"/>
    <property type="match status" value="1"/>
</dbReference>
<dbReference type="InterPro" id="IPR001789">
    <property type="entry name" value="Sig_transdc_resp-reg_receiver"/>
</dbReference>
<evidence type="ECO:0000256" key="7">
    <source>
        <dbReference type="ARBA" id="ARBA00023163"/>
    </source>
</evidence>
<evidence type="ECO:0000259" key="9">
    <source>
        <dbReference type="PROSITE" id="PS01124"/>
    </source>
</evidence>
<dbReference type="CDD" id="cd17536">
    <property type="entry name" value="REC_YesN-like"/>
    <property type="match status" value="1"/>
</dbReference>
<dbReference type="Gene3D" id="1.10.10.60">
    <property type="entry name" value="Homeodomain-like"/>
    <property type="match status" value="2"/>
</dbReference>
<dbReference type="AlphaFoldDB" id="A0A2X4WGK2"/>
<name>A0A2X4WGK2_LEDLE</name>